<gene>
    <name evidence="2" type="ORF">CP970_08625</name>
</gene>
<keyword evidence="3" id="KW-1185">Reference proteome</keyword>
<dbReference type="AlphaFoldDB" id="A0A5J6G5U8"/>
<feature type="compositionally biased region" description="Basic and acidic residues" evidence="1">
    <location>
        <begin position="136"/>
        <end position="145"/>
    </location>
</feature>
<evidence type="ECO:0000313" key="3">
    <source>
        <dbReference type="Proteomes" id="UP000325529"/>
    </source>
</evidence>
<dbReference type="Proteomes" id="UP000325529">
    <property type="component" value="Chromosome"/>
</dbReference>
<accession>A0A5J6G5U8</accession>
<dbReference type="EMBL" id="CP023699">
    <property type="protein sequence ID" value="QEU90939.1"/>
    <property type="molecule type" value="Genomic_DNA"/>
</dbReference>
<dbReference type="KEGG" id="ska:CP970_08625"/>
<evidence type="ECO:0000256" key="1">
    <source>
        <dbReference type="SAM" id="MobiDB-lite"/>
    </source>
</evidence>
<name>A0A5J6G5U8_STRKN</name>
<organism evidence="2 3">
    <name type="scientific">Streptomyces kanamyceticus</name>
    <dbReference type="NCBI Taxonomy" id="1967"/>
    <lineage>
        <taxon>Bacteria</taxon>
        <taxon>Bacillati</taxon>
        <taxon>Actinomycetota</taxon>
        <taxon>Actinomycetes</taxon>
        <taxon>Kitasatosporales</taxon>
        <taxon>Streptomycetaceae</taxon>
        <taxon>Streptomyces</taxon>
    </lineage>
</organism>
<evidence type="ECO:0000313" key="2">
    <source>
        <dbReference type="EMBL" id="QEU90939.1"/>
    </source>
</evidence>
<proteinExistence type="predicted"/>
<reference evidence="2 3" key="1">
    <citation type="submission" date="2017-09" db="EMBL/GenBank/DDBJ databases">
        <authorList>
            <person name="Lee N."/>
            <person name="Cho B.-K."/>
        </authorList>
    </citation>
    <scope>NUCLEOTIDE SEQUENCE [LARGE SCALE GENOMIC DNA]</scope>
    <source>
        <strain evidence="2 3">ATCC 12853</strain>
    </source>
</reference>
<protein>
    <submittedName>
        <fullName evidence="2">Uncharacterized protein</fullName>
    </submittedName>
</protein>
<sequence>MASVGECFHHPVDGGVDGLVFPDAQGQPAQADEVGVGLFARRALPCSFCWRNSGTGRFTRFHMLDNRFATVPVTCCPDSLVALLRPPSAESVRVPFISATQRVEELAQPVDQGTDLGPECRAGGFEPTTSSSRMRFGRDPHLRRP</sequence>
<feature type="region of interest" description="Disordered" evidence="1">
    <location>
        <begin position="110"/>
        <end position="145"/>
    </location>
</feature>